<keyword evidence="2" id="KW-1185">Reference proteome</keyword>
<evidence type="ECO:0008006" key="3">
    <source>
        <dbReference type="Google" id="ProtNLM"/>
    </source>
</evidence>
<dbReference type="EMBL" id="MU070042">
    <property type="protein sequence ID" value="KAF5830440.1"/>
    <property type="molecule type" value="Genomic_DNA"/>
</dbReference>
<sequence>MHSPDDLHTRLCKIDQLQNELPHISKWWKARMGEHRAWLLCPWVICLHLGSRQCNQAQMEPARSSTNCRVCDAFYHMYHSWTWSSLHKFSFPTCMA</sequence>
<proteinExistence type="predicted"/>
<name>A0ABQ7G766_DUNSA</name>
<protein>
    <recommendedName>
        <fullName evidence="3">Encoded protein</fullName>
    </recommendedName>
</protein>
<dbReference type="Proteomes" id="UP000815325">
    <property type="component" value="Unassembled WGS sequence"/>
</dbReference>
<evidence type="ECO:0000313" key="1">
    <source>
        <dbReference type="EMBL" id="KAF5830440.1"/>
    </source>
</evidence>
<reference evidence="1" key="1">
    <citation type="submission" date="2017-08" db="EMBL/GenBank/DDBJ databases">
        <authorList>
            <person name="Polle J.E."/>
            <person name="Barry K."/>
            <person name="Cushman J."/>
            <person name="Schmutz J."/>
            <person name="Tran D."/>
            <person name="Hathwaick L.T."/>
            <person name="Yim W.C."/>
            <person name="Jenkins J."/>
            <person name="Mckie-Krisberg Z.M."/>
            <person name="Prochnik S."/>
            <person name="Lindquist E."/>
            <person name="Dockter R.B."/>
            <person name="Adam C."/>
            <person name="Molina H."/>
            <person name="Bunkerborg J."/>
            <person name="Jin E."/>
            <person name="Buchheim M."/>
            <person name="Magnuson J."/>
        </authorList>
    </citation>
    <scope>NUCLEOTIDE SEQUENCE</scope>
    <source>
        <strain evidence="1">CCAP 19/18</strain>
    </source>
</reference>
<evidence type="ECO:0000313" key="2">
    <source>
        <dbReference type="Proteomes" id="UP000815325"/>
    </source>
</evidence>
<organism evidence="1 2">
    <name type="scientific">Dunaliella salina</name>
    <name type="common">Green alga</name>
    <name type="synonym">Protococcus salinus</name>
    <dbReference type="NCBI Taxonomy" id="3046"/>
    <lineage>
        <taxon>Eukaryota</taxon>
        <taxon>Viridiplantae</taxon>
        <taxon>Chlorophyta</taxon>
        <taxon>core chlorophytes</taxon>
        <taxon>Chlorophyceae</taxon>
        <taxon>CS clade</taxon>
        <taxon>Chlamydomonadales</taxon>
        <taxon>Dunaliellaceae</taxon>
        <taxon>Dunaliella</taxon>
    </lineage>
</organism>
<comment type="caution">
    <text evidence="1">The sequence shown here is derived from an EMBL/GenBank/DDBJ whole genome shotgun (WGS) entry which is preliminary data.</text>
</comment>
<gene>
    <name evidence="1" type="ORF">DUNSADRAFT_14558</name>
</gene>
<accession>A0ABQ7G766</accession>